<comment type="caution">
    <text evidence="3">The sequence shown here is derived from an EMBL/GenBank/DDBJ whole genome shotgun (WGS) entry which is preliminary data.</text>
</comment>
<protein>
    <submittedName>
        <fullName evidence="3">BACON domain-containing protein</fullName>
    </submittedName>
</protein>
<name>A0ABX2AZB2_9BACT</name>
<dbReference type="Gene3D" id="2.60.40.10">
    <property type="entry name" value="Immunoglobulins"/>
    <property type="match status" value="1"/>
</dbReference>
<evidence type="ECO:0000256" key="1">
    <source>
        <dbReference type="SAM" id="SignalP"/>
    </source>
</evidence>
<feature type="chain" id="PRO_5045814602" evidence="1">
    <location>
        <begin position="24"/>
        <end position="218"/>
    </location>
</feature>
<dbReference type="Pfam" id="PF13004">
    <property type="entry name" value="BACON"/>
    <property type="match status" value="1"/>
</dbReference>
<keyword evidence="1" id="KW-0732">Signal</keyword>
<dbReference type="InterPro" id="IPR013783">
    <property type="entry name" value="Ig-like_fold"/>
</dbReference>
<proteinExistence type="predicted"/>
<dbReference type="CDD" id="cd14948">
    <property type="entry name" value="BACON"/>
    <property type="match status" value="1"/>
</dbReference>
<accession>A0ABX2AZB2</accession>
<evidence type="ECO:0000313" key="4">
    <source>
        <dbReference type="Proteomes" id="UP000820977"/>
    </source>
</evidence>
<feature type="signal peptide" evidence="1">
    <location>
        <begin position="1"/>
        <end position="23"/>
    </location>
</feature>
<sequence length="218" mass="24382">MKIFMLRNLCVLIFFAVCVAAGAQSSGDKLFLEGQNLQKVLTVGSQNAAIKKFTAAKVVYMTADKKKMCDNQIAVCRSNIRSLSVKKPKKSSRKSKEEAVVEKPAEKPVVEVKKRTDVKLRLSEDGLEFKAIPGDGATQSVDVFCNYDDWAIASCPDWATVYTAKDKFTVEVKDNDTSDDRFGHVTVKCEDTEVVLVVKQKKKSFKDKMLDKIIKKKK</sequence>
<dbReference type="Proteomes" id="UP000820977">
    <property type="component" value="Unassembled WGS sequence"/>
</dbReference>
<dbReference type="InterPro" id="IPR024361">
    <property type="entry name" value="BACON"/>
</dbReference>
<evidence type="ECO:0000313" key="3">
    <source>
        <dbReference type="EMBL" id="NPE24584.1"/>
    </source>
</evidence>
<reference evidence="3 4" key="1">
    <citation type="submission" date="2020-05" db="EMBL/GenBank/DDBJ databases">
        <title>Distinct polysaccharide utilization as determinants for interspecies competition between intestinal Prevotella spp.</title>
        <authorList>
            <person name="Galvez E.J.C."/>
            <person name="Iljazovic A."/>
            <person name="Strowig T."/>
        </authorList>
    </citation>
    <scope>NUCLEOTIDE SEQUENCE [LARGE SCALE GENOMIC DNA]</scope>
    <source>
        <strain evidence="3 4">PCHR</strain>
    </source>
</reference>
<keyword evidence="4" id="KW-1185">Reference proteome</keyword>
<feature type="domain" description="BACON" evidence="2">
    <location>
        <begin position="150"/>
        <end position="201"/>
    </location>
</feature>
<dbReference type="EMBL" id="JABKKJ010000003">
    <property type="protein sequence ID" value="NPE24584.1"/>
    <property type="molecule type" value="Genomic_DNA"/>
</dbReference>
<organism evidence="3 4">
    <name type="scientific">Xylanibacter caecicola</name>
    <dbReference type="NCBI Taxonomy" id="2736294"/>
    <lineage>
        <taxon>Bacteria</taxon>
        <taxon>Pseudomonadati</taxon>
        <taxon>Bacteroidota</taxon>
        <taxon>Bacteroidia</taxon>
        <taxon>Bacteroidales</taxon>
        <taxon>Prevotellaceae</taxon>
        <taxon>Xylanibacter</taxon>
    </lineage>
</organism>
<gene>
    <name evidence="3" type="ORF">HPS54_03455</name>
</gene>
<evidence type="ECO:0000259" key="2">
    <source>
        <dbReference type="Pfam" id="PF13004"/>
    </source>
</evidence>
<dbReference type="RefSeq" id="WP_172344080.1">
    <property type="nucleotide sequence ID" value="NZ_CASTNK010000002.1"/>
</dbReference>